<name>A0A8S5UZT8_9CAUD</name>
<organism evidence="1">
    <name type="scientific">Siphoviridae sp. ctJT77</name>
    <dbReference type="NCBI Taxonomy" id="2825432"/>
    <lineage>
        <taxon>Viruses</taxon>
        <taxon>Duplodnaviria</taxon>
        <taxon>Heunggongvirae</taxon>
        <taxon>Uroviricota</taxon>
        <taxon>Caudoviricetes</taxon>
    </lineage>
</organism>
<protein>
    <submittedName>
        <fullName evidence="1">Uncharacterized protein</fullName>
    </submittedName>
</protein>
<dbReference type="EMBL" id="BK016174">
    <property type="protein sequence ID" value="DAF99890.1"/>
    <property type="molecule type" value="Genomic_DNA"/>
</dbReference>
<sequence length="65" mass="7351">MIRAIRLGNCNNDLIDGPATLNLNNEASNANWNNGVGVILLLDSERVSSCQCPPFRLHLWRLKYR</sequence>
<evidence type="ECO:0000313" key="1">
    <source>
        <dbReference type="EMBL" id="DAF99890.1"/>
    </source>
</evidence>
<proteinExistence type="predicted"/>
<accession>A0A8S5UZT8</accession>
<reference evidence="1" key="1">
    <citation type="journal article" date="2021" name="Proc. Natl. Acad. Sci. U.S.A.">
        <title>A Catalog of Tens of Thousands of Viruses from Human Metagenomes Reveals Hidden Associations with Chronic Diseases.</title>
        <authorList>
            <person name="Tisza M.J."/>
            <person name="Buck C.B."/>
        </authorList>
    </citation>
    <scope>NUCLEOTIDE SEQUENCE</scope>
    <source>
        <strain evidence="1">CtJT77</strain>
    </source>
</reference>